<keyword evidence="3" id="KW-0804">Transcription</keyword>
<dbReference type="Pfam" id="PF12833">
    <property type="entry name" value="HTH_18"/>
    <property type="match status" value="1"/>
</dbReference>
<protein>
    <submittedName>
        <fullName evidence="5">Helix-turn-helix domain-containing protein</fullName>
    </submittedName>
</protein>
<accession>A0ABP7XFV8</accession>
<reference evidence="6" key="1">
    <citation type="journal article" date="2019" name="Int. J. Syst. Evol. Microbiol.">
        <title>The Global Catalogue of Microorganisms (GCM) 10K type strain sequencing project: providing services to taxonomists for standard genome sequencing and annotation.</title>
        <authorList>
            <consortium name="The Broad Institute Genomics Platform"/>
            <consortium name="The Broad Institute Genome Sequencing Center for Infectious Disease"/>
            <person name="Wu L."/>
            <person name="Ma J."/>
        </authorList>
    </citation>
    <scope>NUCLEOTIDE SEQUENCE [LARGE SCALE GENOMIC DNA]</scope>
    <source>
        <strain evidence="6">JCM 17106</strain>
    </source>
</reference>
<dbReference type="EMBL" id="BAABCW010000004">
    <property type="protein sequence ID" value="GAA4115040.1"/>
    <property type="molecule type" value="Genomic_DNA"/>
</dbReference>
<comment type="caution">
    <text evidence="5">The sequence shown here is derived from an EMBL/GenBank/DDBJ whole genome shotgun (WGS) entry which is preliminary data.</text>
</comment>
<evidence type="ECO:0000313" key="6">
    <source>
        <dbReference type="Proteomes" id="UP001500459"/>
    </source>
</evidence>
<evidence type="ECO:0000256" key="3">
    <source>
        <dbReference type="ARBA" id="ARBA00023163"/>
    </source>
</evidence>
<dbReference type="PANTHER" id="PTHR46796:SF13">
    <property type="entry name" value="HTH-TYPE TRANSCRIPTIONAL ACTIVATOR RHAS"/>
    <property type="match status" value="1"/>
</dbReference>
<dbReference type="PROSITE" id="PS01124">
    <property type="entry name" value="HTH_ARAC_FAMILY_2"/>
    <property type="match status" value="1"/>
</dbReference>
<feature type="domain" description="HTH araC/xylS-type" evidence="4">
    <location>
        <begin position="141"/>
        <end position="241"/>
    </location>
</feature>
<sequence>MYQKIKPAAEVYHIIDSFWTFSNNEVFENFKLLPDTCTDLIFDLTHDQGFISGVMTNFQHRELPAKSDLLGIRFKTENFGSLSKIPLNEIKNSRVEWSQIFLAHNLDRLKQLSDLATIPAKISFLENFISITLRENYEKQDKMVLSVAENIRLLKGNMSIRNLATLNHISLRQLERRFKNYMGLTIKEFASIVRFSTTKKAIASFSETSLLSIAFDMGFYDHSHMNYEFNRITGENPGFFR</sequence>
<dbReference type="Proteomes" id="UP001500459">
    <property type="component" value="Unassembled WGS sequence"/>
</dbReference>
<keyword evidence="2" id="KW-0238">DNA-binding</keyword>
<dbReference type="InterPro" id="IPR018060">
    <property type="entry name" value="HTH_AraC"/>
</dbReference>
<keyword evidence="1" id="KW-0805">Transcription regulation</keyword>
<evidence type="ECO:0000259" key="4">
    <source>
        <dbReference type="PROSITE" id="PS01124"/>
    </source>
</evidence>
<dbReference type="PANTHER" id="PTHR46796">
    <property type="entry name" value="HTH-TYPE TRANSCRIPTIONAL ACTIVATOR RHAS-RELATED"/>
    <property type="match status" value="1"/>
</dbReference>
<dbReference type="Gene3D" id="1.10.10.60">
    <property type="entry name" value="Homeodomain-like"/>
    <property type="match status" value="1"/>
</dbReference>
<evidence type="ECO:0000256" key="1">
    <source>
        <dbReference type="ARBA" id="ARBA00023015"/>
    </source>
</evidence>
<organism evidence="5 6">
    <name type="scientific">Aquimarina addita</name>
    <dbReference type="NCBI Taxonomy" id="870485"/>
    <lineage>
        <taxon>Bacteria</taxon>
        <taxon>Pseudomonadati</taxon>
        <taxon>Bacteroidota</taxon>
        <taxon>Flavobacteriia</taxon>
        <taxon>Flavobacteriales</taxon>
        <taxon>Flavobacteriaceae</taxon>
        <taxon>Aquimarina</taxon>
    </lineage>
</organism>
<evidence type="ECO:0000313" key="5">
    <source>
        <dbReference type="EMBL" id="GAA4115040.1"/>
    </source>
</evidence>
<name>A0ABP7XFV8_9FLAO</name>
<gene>
    <name evidence="5" type="ORF">GCM10022393_14990</name>
</gene>
<evidence type="ECO:0000256" key="2">
    <source>
        <dbReference type="ARBA" id="ARBA00023125"/>
    </source>
</evidence>
<dbReference type="InterPro" id="IPR050204">
    <property type="entry name" value="AraC_XylS_family_regulators"/>
</dbReference>
<dbReference type="Pfam" id="PF20240">
    <property type="entry name" value="DUF6597"/>
    <property type="match status" value="1"/>
</dbReference>
<keyword evidence="6" id="KW-1185">Reference proteome</keyword>
<dbReference type="InterPro" id="IPR046532">
    <property type="entry name" value="DUF6597"/>
</dbReference>
<dbReference type="SMART" id="SM00342">
    <property type="entry name" value="HTH_ARAC"/>
    <property type="match status" value="1"/>
</dbReference>
<proteinExistence type="predicted"/>
<dbReference type="RefSeq" id="WP_344926103.1">
    <property type="nucleotide sequence ID" value="NZ_BAABCW010000004.1"/>
</dbReference>